<keyword evidence="2" id="KW-1133">Transmembrane helix</keyword>
<accession>A0A840MYY4</accession>
<feature type="transmembrane region" description="Helical" evidence="2">
    <location>
        <begin position="306"/>
        <end position="324"/>
    </location>
</feature>
<reference evidence="3 4" key="1">
    <citation type="submission" date="2020-08" db="EMBL/GenBank/DDBJ databases">
        <title>Genomic Encyclopedia of Type Strains, Phase IV (KMG-IV): sequencing the most valuable type-strain genomes for metagenomic binning, comparative biology and taxonomic classification.</title>
        <authorList>
            <person name="Goeker M."/>
        </authorList>
    </citation>
    <scope>NUCLEOTIDE SEQUENCE [LARGE SCALE GENOMIC DNA]</scope>
    <source>
        <strain evidence="3 4">DSM 17498</strain>
    </source>
</reference>
<dbReference type="EMBL" id="JACHIJ010000002">
    <property type="protein sequence ID" value="MBB5051960.1"/>
    <property type="molecule type" value="Genomic_DNA"/>
</dbReference>
<protein>
    <recommendedName>
        <fullName evidence="5">Glycosyltransferase RgtA/B/C/D-like domain-containing protein</fullName>
    </recommendedName>
</protein>
<dbReference type="Proteomes" id="UP000521227">
    <property type="component" value="Unassembled WGS sequence"/>
</dbReference>
<evidence type="ECO:0000313" key="3">
    <source>
        <dbReference type="EMBL" id="MBB5051960.1"/>
    </source>
</evidence>
<feature type="transmembrane region" description="Helical" evidence="2">
    <location>
        <begin position="208"/>
        <end position="230"/>
    </location>
</feature>
<name>A0A840MYY4_9BRAD</name>
<feature type="transmembrane region" description="Helical" evidence="2">
    <location>
        <begin position="14"/>
        <end position="33"/>
    </location>
</feature>
<organism evidence="3 4">
    <name type="scientific">Afipia massiliensis</name>
    <dbReference type="NCBI Taxonomy" id="211460"/>
    <lineage>
        <taxon>Bacteria</taxon>
        <taxon>Pseudomonadati</taxon>
        <taxon>Pseudomonadota</taxon>
        <taxon>Alphaproteobacteria</taxon>
        <taxon>Hyphomicrobiales</taxon>
        <taxon>Nitrobacteraceae</taxon>
        <taxon>Afipia</taxon>
    </lineage>
</organism>
<evidence type="ECO:0000313" key="4">
    <source>
        <dbReference type="Proteomes" id="UP000521227"/>
    </source>
</evidence>
<evidence type="ECO:0000256" key="1">
    <source>
        <dbReference type="SAM" id="MobiDB-lite"/>
    </source>
</evidence>
<feature type="transmembrane region" description="Helical" evidence="2">
    <location>
        <begin position="176"/>
        <end position="202"/>
    </location>
</feature>
<feature type="transmembrane region" description="Helical" evidence="2">
    <location>
        <begin position="120"/>
        <end position="142"/>
    </location>
</feature>
<proteinExistence type="predicted"/>
<keyword evidence="2" id="KW-0472">Membrane</keyword>
<evidence type="ECO:0000256" key="2">
    <source>
        <dbReference type="SAM" id="Phobius"/>
    </source>
</evidence>
<comment type="caution">
    <text evidence="3">The sequence shown here is derived from an EMBL/GenBank/DDBJ whole genome shotgun (WGS) entry which is preliminary data.</text>
</comment>
<keyword evidence="2" id="KW-0812">Transmembrane</keyword>
<gene>
    <name evidence="3" type="ORF">HNQ36_001914</name>
</gene>
<dbReference type="RefSeq" id="WP_184084033.1">
    <property type="nucleotide sequence ID" value="NZ_JACHIJ010000002.1"/>
</dbReference>
<sequence length="467" mass="51099">MSRDSTTTIRIREVALLAIMGLIAAYFMVWPVWRAWFPLDIGPTDGWNAYFQDLAFGPGLYPAADALVANNYPPLSFYFIAALGKVFGDPLYVGRAVSILATLGIGIETGVVVRQLGGGRFASIFAGLWVVAILARSFNSYVGRNDPQLLAEFIMMLGLICFLHNRGRGFSSTMPLLLMVFAGFFKHNVVAVPLTALIWMLLHDGRKAIRPLVIVALVISAGLLSCQLAYPTFFANMLSPRAYSIERVLIALGRLQWVAPALVISIVWSWRERTKTPARFTMLFVGIGLLIYLIQWTGDSVMDNAQFDLVIATAVGVGLAYNHAASLPLAPRLGVAGVRTAIVTILAVRLLATGRIEPALILFDSNYRAQFPEHAAIVHAEAAKVARIPGTVFCENHIVCRLAGKPFEVDDFKTEQFVNTGRLTQAELSALLDRRGVTNFGSDPATRAESLNRDMFATRDPPVAARN</sequence>
<feature type="transmembrane region" description="Helical" evidence="2">
    <location>
        <begin position="92"/>
        <end position="113"/>
    </location>
</feature>
<dbReference type="AlphaFoldDB" id="A0A840MYY4"/>
<feature type="transmembrane region" description="Helical" evidence="2">
    <location>
        <begin position="148"/>
        <end position="164"/>
    </location>
</feature>
<feature type="transmembrane region" description="Helical" evidence="2">
    <location>
        <begin position="251"/>
        <end position="270"/>
    </location>
</feature>
<feature type="transmembrane region" description="Helical" evidence="2">
    <location>
        <begin position="276"/>
        <end position="294"/>
    </location>
</feature>
<feature type="region of interest" description="Disordered" evidence="1">
    <location>
        <begin position="443"/>
        <end position="467"/>
    </location>
</feature>
<evidence type="ECO:0008006" key="5">
    <source>
        <dbReference type="Google" id="ProtNLM"/>
    </source>
</evidence>